<comment type="pathway">
    <text evidence="9">Protein modification; lipoprotein biosynthesis (signal peptide cleavage).</text>
</comment>
<dbReference type="InterPro" id="IPR037185">
    <property type="entry name" value="EmrE-like"/>
</dbReference>
<feature type="transmembrane region" description="Helical" evidence="9">
    <location>
        <begin position="144"/>
        <end position="164"/>
    </location>
</feature>
<evidence type="ECO:0000256" key="2">
    <source>
        <dbReference type="ARBA" id="ARBA00022475"/>
    </source>
</evidence>
<feature type="transmembrane region" description="Helical" evidence="9">
    <location>
        <begin position="78"/>
        <end position="99"/>
    </location>
</feature>
<evidence type="ECO:0000256" key="9">
    <source>
        <dbReference type="HAMAP-Rule" id="MF_00161"/>
    </source>
</evidence>
<feature type="active site" evidence="9">
    <location>
        <position position="134"/>
    </location>
</feature>
<dbReference type="NCBIfam" id="TIGR00077">
    <property type="entry name" value="lspA"/>
    <property type="match status" value="1"/>
</dbReference>
<evidence type="ECO:0000256" key="4">
    <source>
        <dbReference type="ARBA" id="ARBA00022692"/>
    </source>
</evidence>
<dbReference type="AlphaFoldDB" id="A0A1H9P0M2"/>
<evidence type="ECO:0000313" key="12">
    <source>
        <dbReference type="EMBL" id="SER41617.1"/>
    </source>
</evidence>
<keyword evidence="7 9" id="KW-1133">Transmembrane helix</keyword>
<protein>
    <recommendedName>
        <fullName evidence="9">Lipoprotein signal peptidase</fullName>
        <ecNumber evidence="9">3.4.23.36</ecNumber>
    </recommendedName>
    <alternativeName>
        <fullName evidence="9">Prolipoprotein signal peptidase</fullName>
    </alternativeName>
    <alternativeName>
        <fullName evidence="9">Signal peptidase II</fullName>
        <shortName evidence="9">SPase II</shortName>
    </alternativeName>
</protein>
<evidence type="ECO:0000256" key="1">
    <source>
        <dbReference type="ARBA" id="ARBA00006139"/>
    </source>
</evidence>
<dbReference type="STRING" id="416874.SAMN04487958_10140"/>
<accession>A0A1H9P0M2</accession>
<organism evidence="12 13">
    <name type="scientific">Vreelandella subterranea</name>
    <dbReference type="NCBI Taxonomy" id="416874"/>
    <lineage>
        <taxon>Bacteria</taxon>
        <taxon>Pseudomonadati</taxon>
        <taxon>Pseudomonadota</taxon>
        <taxon>Gammaproteobacteria</taxon>
        <taxon>Oceanospirillales</taxon>
        <taxon>Halomonadaceae</taxon>
        <taxon>Vreelandella</taxon>
    </lineage>
</organism>
<evidence type="ECO:0000256" key="5">
    <source>
        <dbReference type="ARBA" id="ARBA00022750"/>
    </source>
</evidence>
<feature type="transmembrane region" description="Helical" evidence="9">
    <location>
        <begin position="23"/>
        <end position="41"/>
    </location>
</feature>
<reference evidence="13" key="1">
    <citation type="submission" date="2016-10" db="EMBL/GenBank/DDBJ databases">
        <authorList>
            <person name="Varghese N."/>
            <person name="Submissions S."/>
        </authorList>
    </citation>
    <scope>NUCLEOTIDE SEQUENCE [LARGE SCALE GENOMIC DNA]</scope>
    <source>
        <strain evidence="13">CGMCC 1.6495</strain>
    </source>
</reference>
<comment type="function">
    <text evidence="9 10">This protein specifically catalyzes the removal of signal peptides from prolipoproteins.</text>
</comment>
<name>A0A1H9P0M2_9GAMM</name>
<feature type="active site" evidence="9">
    <location>
        <position position="152"/>
    </location>
</feature>
<keyword evidence="4 9" id="KW-0812">Transmembrane</keyword>
<dbReference type="PANTHER" id="PTHR33695:SF1">
    <property type="entry name" value="LIPOPROTEIN SIGNAL PEPTIDASE"/>
    <property type="match status" value="1"/>
</dbReference>
<keyword evidence="13" id="KW-1185">Reference proteome</keyword>
<evidence type="ECO:0000256" key="6">
    <source>
        <dbReference type="ARBA" id="ARBA00022801"/>
    </source>
</evidence>
<dbReference type="GO" id="GO:0006508">
    <property type="term" value="P:proteolysis"/>
    <property type="evidence" value="ECO:0007669"/>
    <property type="project" value="UniProtKB-KW"/>
</dbReference>
<dbReference type="PRINTS" id="PR00781">
    <property type="entry name" value="LIPOSIGPTASE"/>
</dbReference>
<evidence type="ECO:0000256" key="11">
    <source>
        <dbReference type="RuleBase" id="RU004181"/>
    </source>
</evidence>
<keyword evidence="6 9" id="KW-0378">Hydrolase</keyword>
<dbReference type="HAMAP" id="MF_00161">
    <property type="entry name" value="LspA"/>
    <property type="match status" value="1"/>
</dbReference>
<evidence type="ECO:0000256" key="7">
    <source>
        <dbReference type="ARBA" id="ARBA00022989"/>
    </source>
</evidence>
<comment type="catalytic activity">
    <reaction evidence="9 10">
        <text>Release of signal peptides from bacterial membrane prolipoproteins. Hydrolyzes -Xaa-Yaa-Zaa-|-(S,diacylglyceryl)Cys-, in which Xaa is hydrophobic (preferably Leu), and Yaa (Ala or Ser) and Zaa (Gly or Ala) have small, neutral side chains.</text>
        <dbReference type="EC" id="3.4.23.36"/>
    </reaction>
</comment>
<comment type="similarity">
    <text evidence="1 9 11">Belongs to the peptidase A8 family.</text>
</comment>
<evidence type="ECO:0000256" key="3">
    <source>
        <dbReference type="ARBA" id="ARBA00022670"/>
    </source>
</evidence>
<evidence type="ECO:0000313" key="13">
    <source>
        <dbReference type="Proteomes" id="UP000198505"/>
    </source>
</evidence>
<dbReference type="UniPathway" id="UPA00665"/>
<evidence type="ECO:0000256" key="8">
    <source>
        <dbReference type="ARBA" id="ARBA00023136"/>
    </source>
</evidence>
<dbReference type="GO" id="GO:0005886">
    <property type="term" value="C:plasma membrane"/>
    <property type="evidence" value="ECO:0007669"/>
    <property type="project" value="UniProtKB-SubCell"/>
</dbReference>
<dbReference type="Proteomes" id="UP000198505">
    <property type="component" value="Unassembled WGS sequence"/>
</dbReference>
<dbReference type="PROSITE" id="PS00855">
    <property type="entry name" value="SPASE_II"/>
    <property type="match status" value="1"/>
</dbReference>
<evidence type="ECO:0000256" key="10">
    <source>
        <dbReference type="RuleBase" id="RU000594"/>
    </source>
</evidence>
<dbReference type="RefSeq" id="WP_092824143.1">
    <property type="nucleotide sequence ID" value="NZ_FOGS01000001.1"/>
</dbReference>
<dbReference type="EMBL" id="FOGS01000001">
    <property type="protein sequence ID" value="SER41617.1"/>
    <property type="molecule type" value="Genomic_DNA"/>
</dbReference>
<sequence length="179" mass="19820">MPNAPHTPDTPSQRPPMHRPLRWLWLAVAVVVLDLATKYLASSLLNYAQPVEVLPFFNLTLLHNPGAAFSFLADHPGWQRWFFAIIAIGASIGLTIWLARIKADEKLLAVALPLIIGGALGNLFDRLVHGYVVDFLSFHVAGWYYPAFNVADIGITLGAAGLIWESVVGERRRKKAQRS</sequence>
<keyword evidence="3 9" id="KW-0645">Protease</keyword>
<keyword evidence="8 9" id="KW-0472">Membrane</keyword>
<dbReference type="GO" id="GO:0004190">
    <property type="term" value="F:aspartic-type endopeptidase activity"/>
    <property type="evidence" value="ECO:0007669"/>
    <property type="project" value="UniProtKB-UniRule"/>
</dbReference>
<dbReference type="InterPro" id="IPR001872">
    <property type="entry name" value="Peptidase_A8"/>
</dbReference>
<proteinExistence type="inferred from homology"/>
<keyword evidence="5 9" id="KW-0064">Aspartyl protease</keyword>
<dbReference type="Pfam" id="PF01252">
    <property type="entry name" value="Peptidase_A8"/>
    <property type="match status" value="1"/>
</dbReference>
<dbReference type="EC" id="3.4.23.36" evidence="9"/>
<comment type="subcellular location">
    <subcellularLocation>
        <location evidence="9">Cell membrane</location>
        <topology evidence="9">Multi-pass membrane protein</topology>
    </subcellularLocation>
</comment>
<dbReference type="PANTHER" id="PTHR33695">
    <property type="entry name" value="LIPOPROTEIN SIGNAL PEPTIDASE"/>
    <property type="match status" value="1"/>
</dbReference>
<feature type="transmembrane region" description="Helical" evidence="9">
    <location>
        <begin position="106"/>
        <end position="124"/>
    </location>
</feature>
<gene>
    <name evidence="9" type="primary">lspA</name>
    <name evidence="12" type="ORF">SAMN04487958_10140</name>
</gene>
<keyword evidence="2 9" id="KW-1003">Cell membrane</keyword>
<dbReference type="SUPFAM" id="SSF103481">
    <property type="entry name" value="Multidrug resistance efflux transporter EmrE"/>
    <property type="match status" value="1"/>
</dbReference>